<gene>
    <name evidence="5" type="ORF">SAMN05216267_101299</name>
</gene>
<keyword evidence="1 5" id="KW-0808">Transferase</keyword>
<reference evidence="5 6" key="1">
    <citation type="submission" date="2016-10" db="EMBL/GenBank/DDBJ databases">
        <authorList>
            <person name="de Groot N.N."/>
        </authorList>
    </citation>
    <scope>NUCLEOTIDE SEQUENCE [LARGE SCALE GENOMIC DNA]</scope>
    <source>
        <strain evidence="5 6">CGMCC 4.2026</strain>
    </source>
</reference>
<accession>A0A1H8KAL6</accession>
<comment type="similarity">
    <text evidence="3">Belongs to the acetyltransferase family. RimJ subfamily.</text>
</comment>
<feature type="domain" description="N-acetyltransferase" evidence="4">
    <location>
        <begin position="2"/>
        <end position="170"/>
    </location>
</feature>
<dbReference type="EMBL" id="FODD01000012">
    <property type="protein sequence ID" value="SEN90059.1"/>
    <property type="molecule type" value="Genomic_DNA"/>
</dbReference>
<protein>
    <submittedName>
        <fullName evidence="5">[SSU ribosomal protein S5P]-alanine acetyltransferase</fullName>
    </submittedName>
</protein>
<keyword evidence="5" id="KW-0687">Ribonucleoprotein</keyword>
<dbReference type="PROSITE" id="PS51186">
    <property type="entry name" value="GNAT"/>
    <property type="match status" value="1"/>
</dbReference>
<dbReference type="GO" id="GO:0005737">
    <property type="term" value="C:cytoplasm"/>
    <property type="evidence" value="ECO:0007669"/>
    <property type="project" value="TreeGrafter"/>
</dbReference>
<dbReference type="SUPFAM" id="SSF55729">
    <property type="entry name" value="Acyl-CoA N-acyltransferases (Nat)"/>
    <property type="match status" value="1"/>
</dbReference>
<sequence>MIGIRPLTAADAPALAGLYRENREHLRAWEPDEPDDFYTPEGQRAAVETTLRESRSGRLLAWLIVDGDRPLGRVNLNHITMGPLRAGEIGLWVDQGHVGRGVASRSLRSVLGIAFDELGLHRLTAFVRTDNLASQHLFERIGFRRFGLSDGHVYVNGRWRDAIGYQCLAPWHDDVLLSPEF</sequence>
<keyword evidence="5" id="KW-0689">Ribosomal protein</keyword>
<dbReference type="InterPro" id="IPR016181">
    <property type="entry name" value="Acyl_CoA_acyltransferase"/>
</dbReference>
<evidence type="ECO:0000313" key="6">
    <source>
        <dbReference type="Proteomes" id="UP000181951"/>
    </source>
</evidence>
<dbReference type="PANTHER" id="PTHR43792">
    <property type="entry name" value="GNAT FAMILY, PUTATIVE (AFU_ORTHOLOGUE AFUA_3G00765)-RELATED-RELATED"/>
    <property type="match status" value="1"/>
</dbReference>
<evidence type="ECO:0000256" key="1">
    <source>
        <dbReference type="ARBA" id="ARBA00022679"/>
    </source>
</evidence>
<dbReference type="STRING" id="310780.SAMN05216267_101299"/>
<keyword evidence="2" id="KW-0012">Acyltransferase</keyword>
<evidence type="ECO:0000256" key="3">
    <source>
        <dbReference type="ARBA" id="ARBA00038502"/>
    </source>
</evidence>
<dbReference type="Proteomes" id="UP000181951">
    <property type="component" value="Unassembled WGS sequence"/>
</dbReference>
<dbReference type="PANTHER" id="PTHR43792:SF8">
    <property type="entry name" value="[RIBOSOMAL PROTEIN US5]-ALANINE N-ACETYLTRANSFERASE"/>
    <property type="match status" value="1"/>
</dbReference>
<dbReference type="AlphaFoldDB" id="A0A1H8KAL6"/>
<name>A0A1H8KAL6_9ACTN</name>
<dbReference type="GO" id="GO:0008999">
    <property type="term" value="F:protein-N-terminal-alanine acetyltransferase activity"/>
    <property type="evidence" value="ECO:0007669"/>
    <property type="project" value="TreeGrafter"/>
</dbReference>
<dbReference type="OrthoDB" id="5242221at2"/>
<keyword evidence="6" id="KW-1185">Reference proteome</keyword>
<dbReference type="Pfam" id="PF13302">
    <property type="entry name" value="Acetyltransf_3"/>
    <property type="match status" value="1"/>
</dbReference>
<evidence type="ECO:0000256" key="2">
    <source>
        <dbReference type="ARBA" id="ARBA00023315"/>
    </source>
</evidence>
<dbReference type="Gene3D" id="3.40.630.30">
    <property type="match status" value="1"/>
</dbReference>
<proteinExistence type="inferred from homology"/>
<dbReference type="InterPro" id="IPR000182">
    <property type="entry name" value="GNAT_dom"/>
</dbReference>
<evidence type="ECO:0000259" key="4">
    <source>
        <dbReference type="PROSITE" id="PS51186"/>
    </source>
</evidence>
<dbReference type="RefSeq" id="WP_069464610.1">
    <property type="nucleotide sequence ID" value="NZ_FODD01000012.1"/>
</dbReference>
<organism evidence="5 6">
    <name type="scientific">Actinacidiphila rubida</name>
    <dbReference type="NCBI Taxonomy" id="310780"/>
    <lineage>
        <taxon>Bacteria</taxon>
        <taxon>Bacillati</taxon>
        <taxon>Actinomycetota</taxon>
        <taxon>Actinomycetes</taxon>
        <taxon>Kitasatosporales</taxon>
        <taxon>Streptomycetaceae</taxon>
        <taxon>Actinacidiphila</taxon>
    </lineage>
</organism>
<dbReference type="GO" id="GO:0005840">
    <property type="term" value="C:ribosome"/>
    <property type="evidence" value="ECO:0007669"/>
    <property type="project" value="UniProtKB-KW"/>
</dbReference>
<evidence type="ECO:0000313" key="5">
    <source>
        <dbReference type="EMBL" id="SEN90059.1"/>
    </source>
</evidence>
<dbReference type="InterPro" id="IPR051531">
    <property type="entry name" value="N-acetyltransferase"/>
</dbReference>